<dbReference type="PANTHER" id="PTHR19446">
    <property type="entry name" value="REVERSE TRANSCRIPTASES"/>
    <property type="match status" value="1"/>
</dbReference>
<accession>A0A5B6WBK5</accession>
<gene>
    <name evidence="2" type="ORF">EPI10_019681</name>
</gene>
<dbReference type="EMBL" id="SMMG02000003">
    <property type="protein sequence ID" value="KAA3479141.1"/>
    <property type="molecule type" value="Genomic_DNA"/>
</dbReference>
<organism evidence="2 3">
    <name type="scientific">Gossypium australe</name>
    <dbReference type="NCBI Taxonomy" id="47621"/>
    <lineage>
        <taxon>Eukaryota</taxon>
        <taxon>Viridiplantae</taxon>
        <taxon>Streptophyta</taxon>
        <taxon>Embryophyta</taxon>
        <taxon>Tracheophyta</taxon>
        <taxon>Spermatophyta</taxon>
        <taxon>Magnoliopsida</taxon>
        <taxon>eudicotyledons</taxon>
        <taxon>Gunneridae</taxon>
        <taxon>Pentapetalae</taxon>
        <taxon>rosids</taxon>
        <taxon>malvids</taxon>
        <taxon>Malvales</taxon>
        <taxon>Malvaceae</taxon>
        <taxon>Malvoideae</taxon>
        <taxon>Gossypium</taxon>
    </lineage>
</organism>
<name>A0A5B6WBK5_9ROSI</name>
<evidence type="ECO:0000313" key="3">
    <source>
        <dbReference type="Proteomes" id="UP000325315"/>
    </source>
</evidence>
<proteinExistence type="predicted"/>
<feature type="domain" description="Reverse transcriptase" evidence="1">
    <location>
        <begin position="2"/>
        <end position="73"/>
    </location>
</feature>
<evidence type="ECO:0000259" key="1">
    <source>
        <dbReference type="Pfam" id="PF00078"/>
    </source>
</evidence>
<evidence type="ECO:0000313" key="2">
    <source>
        <dbReference type="EMBL" id="KAA3479141.1"/>
    </source>
</evidence>
<protein>
    <submittedName>
        <fullName evidence="2">Retrovirus-related Pol polyprotein LINE-1</fullName>
    </submittedName>
</protein>
<dbReference type="AlphaFoldDB" id="A0A5B6WBK5"/>
<dbReference type="Proteomes" id="UP000325315">
    <property type="component" value="Unassembled WGS sequence"/>
</dbReference>
<dbReference type="InterPro" id="IPR000477">
    <property type="entry name" value="RT_dom"/>
</dbReference>
<dbReference type="OrthoDB" id="983824at2759"/>
<keyword evidence="3" id="KW-1185">Reference proteome</keyword>
<comment type="caution">
    <text evidence="2">The sequence shown here is derived from an EMBL/GenBank/DDBJ whole genome shotgun (WGS) entry which is preliminary data.</text>
</comment>
<sequence>MKVIANRFKVVFPNFISQEQAGFIAGRNIPDNVIIAQEVIHSMRSRKAGKNWMAIKLDLEKAYDRISRLNLLEEFGRGVLYHPIFLYFVWNG</sequence>
<reference evidence="3" key="1">
    <citation type="journal article" date="2019" name="Plant Biotechnol. J.">
        <title>Genome sequencing of the Australian wild diploid species Gossypium australe highlights disease resistance and delayed gland morphogenesis.</title>
        <authorList>
            <person name="Cai Y."/>
            <person name="Cai X."/>
            <person name="Wang Q."/>
            <person name="Wang P."/>
            <person name="Zhang Y."/>
            <person name="Cai C."/>
            <person name="Xu Y."/>
            <person name="Wang K."/>
            <person name="Zhou Z."/>
            <person name="Wang C."/>
            <person name="Geng S."/>
            <person name="Li B."/>
            <person name="Dong Q."/>
            <person name="Hou Y."/>
            <person name="Wang H."/>
            <person name="Ai P."/>
            <person name="Liu Z."/>
            <person name="Yi F."/>
            <person name="Sun M."/>
            <person name="An G."/>
            <person name="Cheng J."/>
            <person name="Zhang Y."/>
            <person name="Shi Q."/>
            <person name="Xie Y."/>
            <person name="Shi X."/>
            <person name="Chang Y."/>
            <person name="Huang F."/>
            <person name="Chen Y."/>
            <person name="Hong S."/>
            <person name="Mi L."/>
            <person name="Sun Q."/>
            <person name="Zhang L."/>
            <person name="Zhou B."/>
            <person name="Peng R."/>
            <person name="Zhang X."/>
            <person name="Liu F."/>
        </authorList>
    </citation>
    <scope>NUCLEOTIDE SEQUENCE [LARGE SCALE GENOMIC DNA]</scope>
    <source>
        <strain evidence="3">cv. PA1801</strain>
    </source>
</reference>
<dbReference type="Pfam" id="PF00078">
    <property type="entry name" value="RVT_1"/>
    <property type="match status" value="1"/>
</dbReference>